<sequence>MDTNHVTASGDKRFEAHIGCNSPANQALNSFLPDCHPYEIPLPMYFLLQPSTYYSRSNTSILPVLKAQLLPFVSEGMQMPRIQPPLSGQIV</sequence>
<evidence type="ECO:0000313" key="1">
    <source>
        <dbReference type="EMBL" id="KOF72686.1"/>
    </source>
</evidence>
<accession>A0A0L8G6N6</accession>
<proteinExistence type="predicted"/>
<gene>
    <name evidence="1" type="ORF">OCBIM_22039078mg</name>
</gene>
<dbReference type="EMBL" id="KQ423536">
    <property type="protein sequence ID" value="KOF72686.1"/>
    <property type="molecule type" value="Genomic_DNA"/>
</dbReference>
<protein>
    <submittedName>
        <fullName evidence="1">Uncharacterized protein</fullName>
    </submittedName>
</protein>
<dbReference type="AlphaFoldDB" id="A0A0L8G6N6"/>
<name>A0A0L8G6N6_OCTBM</name>
<reference evidence="1" key="1">
    <citation type="submission" date="2015-07" db="EMBL/GenBank/DDBJ databases">
        <title>MeaNS - Measles Nucleotide Surveillance Program.</title>
        <authorList>
            <person name="Tran T."/>
            <person name="Druce J."/>
        </authorList>
    </citation>
    <scope>NUCLEOTIDE SEQUENCE</scope>
    <source>
        <strain evidence="1">UCB-OBI-ISO-001</strain>
        <tissue evidence="1">Gonad</tissue>
    </source>
</reference>
<organism evidence="1">
    <name type="scientific">Octopus bimaculoides</name>
    <name type="common">California two-spotted octopus</name>
    <dbReference type="NCBI Taxonomy" id="37653"/>
    <lineage>
        <taxon>Eukaryota</taxon>
        <taxon>Metazoa</taxon>
        <taxon>Spiralia</taxon>
        <taxon>Lophotrochozoa</taxon>
        <taxon>Mollusca</taxon>
        <taxon>Cephalopoda</taxon>
        <taxon>Coleoidea</taxon>
        <taxon>Octopodiformes</taxon>
        <taxon>Octopoda</taxon>
        <taxon>Incirrata</taxon>
        <taxon>Octopodidae</taxon>
        <taxon>Octopus</taxon>
    </lineage>
</organism>